<dbReference type="RefSeq" id="WP_212691385.1">
    <property type="nucleotide sequence ID" value="NZ_CP058561.1"/>
</dbReference>
<dbReference type="InterPro" id="IPR051913">
    <property type="entry name" value="GH2_Domain-Containing"/>
</dbReference>
<organism evidence="7 8">
    <name type="scientific">Vallitalea guaymasensis</name>
    <dbReference type="NCBI Taxonomy" id="1185412"/>
    <lineage>
        <taxon>Bacteria</taxon>
        <taxon>Bacillati</taxon>
        <taxon>Bacillota</taxon>
        <taxon>Clostridia</taxon>
        <taxon>Lachnospirales</taxon>
        <taxon>Vallitaleaceae</taxon>
        <taxon>Vallitalea</taxon>
    </lineage>
</organism>
<evidence type="ECO:0000259" key="5">
    <source>
        <dbReference type="Pfam" id="PF02836"/>
    </source>
</evidence>
<evidence type="ECO:0000259" key="6">
    <source>
        <dbReference type="Pfam" id="PF02837"/>
    </source>
</evidence>
<dbReference type="InterPro" id="IPR013783">
    <property type="entry name" value="Ig-like_fold"/>
</dbReference>
<evidence type="ECO:0000313" key="8">
    <source>
        <dbReference type="Proteomes" id="UP000677305"/>
    </source>
</evidence>
<evidence type="ECO:0000313" key="7">
    <source>
        <dbReference type="EMBL" id="QUH31336.1"/>
    </source>
</evidence>
<comment type="similarity">
    <text evidence="1">Belongs to the glycosyl hydrolase 2 family.</text>
</comment>
<dbReference type="SUPFAM" id="SSF52317">
    <property type="entry name" value="Class I glutamine amidotransferase-like"/>
    <property type="match status" value="1"/>
</dbReference>
<gene>
    <name evidence="7" type="ORF">HYG85_21375</name>
</gene>
<dbReference type="InterPro" id="IPR006102">
    <property type="entry name" value="Ig-like_GH2"/>
</dbReference>
<dbReference type="InterPro" id="IPR036156">
    <property type="entry name" value="Beta-gal/glucu_dom_sf"/>
</dbReference>
<reference evidence="7 8" key="1">
    <citation type="submission" date="2020-07" db="EMBL/GenBank/DDBJ databases">
        <title>Vallitalea guaymasensis genome.</title>
        <authorList>
            <person name="Postec A."/>
        </authorList>
    </citation>
    <scope>NUCLEOTIDE SEQUENCE [LARGE SCALE GENOMIC DNA]</scope>
    <source>
        <strain evidence="7 8">Ra1766G1</strain>
    </source>
</reference>
<dbReference type="InterPro" id="IPR017853">
    <property type="entry name" value="GH"/>
</dbReference>
<dbReference type="Proteomes" id="UP000677305">
    <property type="component" value="Chromosome"/>
</dbReference>
<dbReference type="SUPFAM" id="SSF49785">
    <property type="entry name" value="Galactose-binding domain-like"/>
    <property type="match status" value="1"/>
</dbReference>
<keyword evidence="2" id="KW-0378">Hydrolase</keyword>
<evidence type="ECO:0000256" key="1">
    <source>
        <dbReference type="ARBA" id="ARBA00007401"/>
    </source>
</evidence>
<dbReference type="InterPro" id="IPR023232">
    <property type="entry name" value="Glyco_hydro_2_AS"/>
</dbReference>
<feature type="domain" description="Glycoside hydrolase family 2 catalytic" evidence="5">
    <location>
        <begin position="278"/>
        <end position="454"/>
    </location>
</feature>
<dbReference type="InterPro" id="IPR006104">
    <property type="entry name" value="Glyco_hydro_2_N"/>
</dbReference>
<dbReference type="GO" id="GO:0004553">
    <property type="term" value="F:hydrolase activity, hydrolyzing O-glycosyl compounds"/>
    <property type="evidence" value="ECO:0007669"/>
    <property type="project" value="InterPro"/>
</dbReference>
<dbReference type="PANTHER" id="PTHR42732:SF1">
    <property type="entry name" value="BETA-MANNOSIDASE"/>
    <property type="match status" value="1"/>
</dbReference>
<dbReference type="Gene3D" id="2.60.40.10">
    <property type="entry name" value="Immunoglobulins"/>
    <property type="match status" value="1"/>
</dbReference>
<evidence type="ECO:0008006" key="9">
    <source>
        <dbReference type="Google" id="ProtNLM"/>
    </source>
</evidence>
<dbReference type="Gene3D" id="3.20.20.80">
    <property type="entry name" value="Glycosidases"/>
    <property type="match status" value="1"/>
</dbReference>
<sequence>MRKRECLSGEWLFLPDYEGIDSGQDKIMVPSTWRWVINEKAQFQPYDMFDYPREWNKAQAGIISRKIVIDSEDDHRVFAIFEGVFQKYMVFINDIKVLETEESFLTTEIDITDYVINGEENEIKVWCGPYDTINTETGLKRLSPDGTWYANMARGIWQNVYLEYRPNKYIDDVTVSTSTRNKTIDIKANIINEYNQTMNIIAKVYKDEKVIKEWKLSNNSVHLGNVEFATQELWEDAIYWSPENPHLYVLQVDLTCDGRIIDTYEVQFGFREIWADGHKLYLNGKRINLRGDAWHYQGFVQQTKEYVRNWYKACRETGINFVRLHGMPYPKIYLDIADEEGMLIIDESAIYGSAKRIQANHPQFISNCKNHLIKLVKRDKNHPSVIIWSMQNEMRWVDGRDGYKQAMKDLSATIKALDCTRPIAYDGDNRLVDPEDMEIVSMHYNIDGTISDWDKEKPLIFGEHGKWHYVSPQVSTAMKGSDVYLSFEKSIESIGLEEKHFIEYARREEVTGISPFNMINYTMHMQPQQDIIIPESMNIEEVRPKVIKAHTTSISNGFFEKEQLFYPNSSWKHLKDAFKPVAIIPNEYNHSFYDNRSVKRSFNIYNDCENDVEAKVNYKLTTKDGDILFDNEYIFNQSVGEKQEWELILDLPAVSEKTTLILQLELYHNDRWMNHLEEKYKVYPSLSKIDLLDINCKKVGYLGKEEGYKALAKLVEKVEIIDECVKENIDKLDLLIIGNNCTNNVRKLQPVLQDFVNDGGYLLILEQESFVPGEITLSGKKFFSAFINDEGHPVFDGIEQEDLLFWGSENVNDSNYTPVVTNGFNKPVQGDLNILLECGEGDFGWGGLLWSPLVEYSVGKGRVMLSQLNIIKQFEETPQAGLMLSNMIRYGIDFADKRRFIEDNDKPLTGLLASNDSKSCKFLADVGVEYEVVSAMERIEDYSQLIVDLKGLKEKEINSLTEYAKQGGKLLILPVGIDEKNNLQDILGNDVEIEARPVYQLKPVSNKLTKGISNYDLYHYEKVTYSPGDKNNLIICDYSIYSEGGIPFLESIKNPWHEFFVNGFDEEFMKISIGDIVEETDFVTNSYGIIQDVGKGQAAVIQLNMIDNNDKIKRIYSRLLSNLGVEIDTTILTYEKEEKDYGIQSVMALPKEKHQDYNEMVKYFSDKDYLLNNLGEGVYGWMKRIEKKDGFISISNSTGKTYFITLFIESNINRDPEKRGNGELPDSSIVPDLYVDTNCSFKLFVNGKSYDNPIVEEDTNSIKIDDVVLDKGINRMCMICKSEDNDIKFNICFKNKYGDYMNGLKYLLTLD</sequence>
<dbReference type="EMBL" id="CP058561">
    <property type="protein sequence ID" value="QUH31336.1"/>
    <property type="molecule type" value="Genomic_DNA"/>
</dbReference>
<evidence type="ECO:0000259" key="4">
    <source>
        <dbReference type="Pfam" id="PF00703"/>
    </source>
</evidence>
<feature type="domain" description="Glycosyl hydrolases family 2 sugar binding" evidence="6">
    <location>
        <begin position="24"/>
        <end position="126"/>
    </location>
</feature>
<feature type="domain" description="Glycoside hydrolase family 2 immunoglobulin-like beta-sandwich" evidence="4">
    <location>
        <begin position="169"/>
        <end position="271"/>
    </location>
</feature>
<dbReference type="InterPro" id="IPR006103">
    <property type="entry name" value="Glyco_hydro_2_cat"/>
</dbReference>
<name>A0A8J8ME96_9FIRM</name>
<dbReference type="Pfam" id="PF02837">
    <property type="entry name" value="Glyco_hydro_2_N"/>
    <property type="match status" value="1"/>
</dbReference>
<dbReference type="Pfam" id="PF02836">
    <property type="entry name" value="Glyco_hydro_2_C"/>
    <property type="match status" value="1"/>
</dbReference>
<dbReference type="KEGG" id="vgu:HYG85_21375"/>
<evidence type="ECO:0000256" key="3">
    <source>
        <dbReference type="ARBA" id="ARBA00023295"/>
    </source>
</evidence>
<protein>
    <recommendedName>
        <fullName evidence="9">Beta-galactosidase</fullName>
    </recommendedName>
</protein>
<dbReference type="SUPFAM" id="SSF49303">
    <property type="entry name" value="beta-Galactosidase/glucuronidase domain"/>
    <property type="match status" value="1"/>
</dbReference>
<keyword evidence="8" id="KW-1185">Reference proteome</keyword>
<dbReference type="InterPro" id="IPR029062">
    <property type="entry name" value="Class_I_gatase-like"/>
</dbReference>
<dbReference type="InterPro" id="IPR008979">
    <property type="entry name" value="Galactose-bd-like_sf"/>
</dbReference>
<dbReference type="PROSITE" id="PS00608">
    <property type="entry name" value="GLYCOSYL_HYDROL_F2_2"/>
    <property type="match status" value="1"/>
</dbReference>
<dbReference type="PANTHER" id="PTHR42732">
    <property type="entry name" value="BETA-GALACTOSIDASE"/>
    <property type="match status" value="1"/>
</dbReference>
<dbReference type="SUPFAM" id="SSF51445">
    <property type="entry name" value="(Trans)glycosidases"/>
    <property type="match status" value="1"/>
</dbReference>
<keyword evidence="3" id="KW-0326">Glycosidase</keyword>
<proteinExistence type="inferred from homology"/>
<dbReference type="Gene3D" id="2.60.120.260">
    <property type="entry name" value="Galactose-binding domain-like"/>
    <property type="match status" value="1"/>
</dbReference>
<accession>A0A8J8ME96</accession>
<evidence type="ECO:0000256" key="2">
    <source>
        <dbReference type="ARBA" id="ARBA00022801"/>
    </source>
</evidence>
<dbReference type="GO" id="GO:0005975">
    <property type="term" value="P:carbohydrate metabolic process"/>
    <property type="evidence" value="ECO:0007669"/>
    <property type="project" value="InterPro"/>
</dbReference>
<dbReference type="Pfam" id="PF00703">
    <property type="entry name" value="Glyco_hydro_2"/>
    <property type="match status" value="1"/>
</dbReference>